<dbReference type="Pfam" id="PF07505">
    <property type="entry name" value="DUF5131"/>
    <property type="match status" value="1"/>
</dbReference>
<accession>A0ABT6N5Z3</accession>
<reference evidence="1" key="1">
    <citation type="submission" date="2023-04" db="EMBL/GenBank/DDBJ databases">
        <title>Sphingomonas sp. MAHUQ-71 isolated from rice field.</title>
        <authorList>
            <person name="Huq M.A."/>
        </authorList>
    </citation>
    <scope>NUCLEOTIDE SEQUENCE</scope>
    <source>
        <strain evidence="1">MAHUQ-71</strain>
    </source>
</reference>
<dbReference type="InterPro" id="IPR011101">
    <property type="entry name" value="DUF5131"/>
</dbReference>
<comment type="caution">
    <text evidence="1">The sequence shown here is derived from an EMBL/GenBank/DDBJ whole genome shotgun (WGS) entry which is preliminary data.</text>
</comment>
<keyword evidence="2" id="KW-1185">Reference proteome</keyword>
<dbReference type="EMBL" id="JARYGZ010000003">
    <property type="protein sequence ID" value="MDH7640539.1"/>
    <property type="molecule type" value="Genomic_DNA"/>
</dbReference>
<organism evidence="1 2">
    <name type="scientific">Sphingomonas oryzagri</name>
    <dbReference type="NCBI Taxonomy" id="3042314"/>
    <lineage>
        <taxon>Bacteria</taxon>
        <taxon>Pseudomonadati</taxon>
        <taxon>Pseudomonadota</taxon>
        <taxon>Alphaproteobacteria</taxon>
        <taxon>Sphingomonadales</taxon>
        <taxon>Sphingomonadaceae</taxon>
        <taxon>Sphingomonas</taxon>
    </lineage>
</organism>
<sequence>MADRTRIEWTDATVNAINGCSVYSPGCKRCYAMKQAHRTPFRAALVDKTTGGMVWNGEVHLHEAALRQPLSWRRPRHIFWNAHGDTFHEKVPDAWIDRVFAACALSPQHVHQVLTKRSARMRAYISDADTPRRITDVLRQWGGTSAADANRRAKAWWAVEQWPLANVWLGVSAENQHWLMQRACDLVETPAAIRFLSCEPLLTELDIEPFVLPVSRWNSGWLNNYPRHYPKHRIDWVIVGGESGHGARPVHPDWVRGLRNQCSAAGVPFLFKQWGEHIAEPAPDAKWPDGMPVPADLEPVVFKRVGKKVAGRLLDGVQHDGMPA</sequence>
<protein>
    <submittedName>
        <fullName evidence="1">Phage Gp37/Gp68 family protein</fullName>
    </submittedName>
</protein>
<gene>
    <name evidence="1" type="ORF">QGN17_17530</name>
</gene>
<name>A0ABT6N5Z3_9SPHN</name>
<proteinExistence type="predicted"/>
<evidence type="ECO:0000313" key="1">
    <source>
        <dbReference type="EMBL" id="MDH7640539.1"/>
    </source>
</evidence>
<dbReference type="RefSeq" id="WP_281045898.1">
    <property type="nucleotide sequence ID" value="NZ_JARYGZ010000003.1"/>
</dbReference>
<evidence type="ECO:0000313" key="2">
    <source>
        <dbReference type="Proteomes" id="UP001160625"/>
    </source>
</evidence>
<dbReference type="Proteomes" id="UP001160625">
    <property type="component" value="Unassembled WGS sequence"/>
</dbReference>